<keyword evidence="2" id="KW-0808">Transferase</keyword>
<evidence type="ECO:0000256" key="3">
    <source>
        <dbReference type="SAM" id="MobiDB-lite"/>
    </source>
</evidence>
<dbReference type="InterPro" id="IPR016142">
    <property type="entry name" value="Citrate_synth-like_lrg_a-sub"/>
</dbReference>
<accession>A0A6J7RSE8</accession>
<evidence type="ECO:0000256" key="2">
    <source>
        <dbReference type="ARBA" id="ARBA00022679"/>
    </source>
</evidence>
<dbReference type="PRINTS" id="PR00143">
    <property type="entry name" value="CITRTSNTHASE"/>
</dbReference>
<dbReference type="GO" id="GO:0005975">
    <property type="term" value="P:carbohydrate metabolic process"/>
    <property type="evidence" value="ECO:0007669"/>
    <property type="project" value="TreeGrafter"/>
</dbReference>
<dbReference type="InterPro" id="IPR002020">
    <property type="entry name" value="Citrate_synthase"/>
</dbReference>
<dbReference type="GO" id="GO:0046912">
    <property type="term" value="F:acyltransferase activity, acyl groups converted into alkyl on transfer"/>
    <property type="evidence" value="ECO:0007669"/>
    <property type="project" value="InterPro"/>
</dbReference>
<dbReference type="Gene3D" id="1.10.580.10">
    <property type="entry name" value="Citrate Synthase, domain 1"/>
    <property type="match status" value="2"/>
</dbReference>
<dbReference type="PANTHER" id="PTHR11739">
    <property type="entry name" value="CITRATE SYNTHASE"/>
    <property type="match status" value="1"/>
</dbReference>
<dbReference type="AlphaFoldDB" id="A0A6J7RSE8"/>
<dbReference type="InterPro" id="IPR016143">
    <property type="entry name" value="Citrate_synth-like_sm_a-sub"/>
</dbReference>
<organism evidence="4">
    <name type="scientific">freshwater metagenome</name>
    <dbReference type="NCBI Taxonomy" id="449393"/>
    <lineage>
        <taxon>unclassified sequences</taxon>
        <taxon>metagenomes</taxon>
        <taxon>ecological metagenomes</taxon>
    </lineage>
</organism>
<dbReference type="PANTHER" id="PTHR11739:SF4">
    <property type="entry name" value="CITRATE SYNTHASE, PEROXISOMAL"/>
    <property type="match status" value="1"/>
</dbReference>
<protein>
    <submittedName>
        <fullName evidence="4">Unannotated protein</fullName>
    </submittedName>
</protein>
<dbReference type="SUPFAM" id="SSF48256">
    <property type="entry name" value="Citrate synthase"/>
    <property type="match status" value="1"/>
</dbReference>
<dbReference type="Gene3D" id="1.10.230.10">
    <property type="entry name" value="Cytochrome P450-Terp, domain 2"/>
    <property type="match status" value="1"/>
</dbReference>
<dbReference type="GO" id="GO:0006099">
    <property type="term" value="P:tricarboxylic acid cycle"/>
    <property type="evidence" value="ECO:0007669"/>
    <property type="project" value="TreeGrafter"/>
</dbReference>
<dbReference type="InterPro" id="IPR036969">
    <property type="entry name" value="Citrate_synthase_sf"/>
</dbReference>
<evidence type="ECO:0000256" key="1">
    <source>
        <dbReference type="ARBA" id="ARBA00010566"/>
    </source>
</evidence>
<feature type="region of interest" description="Disordered" evidence="3">
    <location>
        <begin position="226"/>
        <end position="261"/>
    </location>
</feature>
<reference evidence="4" key="1">
    <citation type="submission" date="2020-05" db="EMBL/GenBank/DDBJ databases">
        <authorList>
            <person name="Chiriac C."/>
            <person name="Salcher M."/>
            <person name="Ghai R."/>
            <person name="Kavagutti S V."/>
        </authorList>
    </citation>
    <scope>NUCLEOTIDE SEQUENCE</scope>
</reference>
<sequence length="261" mass="27142">MPDLKVWNTSITEIADSSISYRGLPIGPLIENGELSSMLWLLLFGGDPTPGQSDALRRAIIAALDHGVTAPSTLAARATASTRSPVPFAIASGLIAFGGPAHGGAAEEAAYIFRTIADGNPADLAEAAMSAMADLLAARKRMPGYGHPYHARDPRVGPLMSGIEASHTYRDIATACESALLTLTGKPLHMNADAAVAGLLLDAGLGPADITLVTCLGRAFGLAAHSREEQANERPFRAPSLDTVSYSRSASPDSRTEQPTA</sequence>
<dbReference type="EMBL" id="CAFBPU010000018">
    <property type="protein sequence ID" value="CAB5031724.1"/>
    <property type="molecule type" value="Genomic_DNA"/>
</dbReference>
<feature type="compositionally biased region" description="Basic and acidic residues" evidence="3">
    <location>
        <begin position="226"/>
        <end position="236"/>
    </location>
</feature>
<gene>
    <name evidence="4" type="ORF">UFOPK4150_01047</name>
</gene>
<name>A0A6J7RSE8_9ZZZZ</name>
<feature type="compositionally biased region" description="Polar residues" evidence="3">
    <location>
        <begin position="242"/>
        <end position="261"/>
    </location>
</feature>
<comment type="similarity">
    <text evidence="1">Belongs to the citrate synthase family.</text>
</comment>
<dbReference type="Pfam" id="PF00285">
    <property type="entry name" value="Citrate_synt"/>
    <property type="match status" value="1"/>
</dbReference>
<dbReference type="GO" id="GO:0005829">
    <property type="term" value="C:cytosol"/>
    <property type="evidence" value="ECO:0007669"/>
    <property type="project" value="TreeGrafter"/>
</dbReference>
<proteinExistence type="inferred from homology"/>
<evidence type="ECO:0000313" key="4">
    <source>
        <dbReference type="EMBL" id="CAB5031724.1"/>
    </source>
</evidence>